<evidence type="ECO:0000256" key="2">
    <source>
        <dbReference type="ARBA" id="ARBA00022801"/>
    </source>
</evidence>
<dbReference type="PANTHER" id="PTHR45648:SF180">
    <property type="entry name" value="OS04G0561800 PROTEIN"/>
    <property type="match status" value="1"/>
</dbReference>
<gene>
    <name evidence="5" type="ORF">VNO77_02260</name>
</gene>
<accession>A0AAN9MXX8</accession>
<dbReference type="GO" id="GO:0016042">
    <property type="term" value="P:lipid catabolic process"/>
    <property type="evidence" value="ECO:0007669"/>
    <property type="project" value="UniProtKB-KW"/>
</dbReference>
<dbReference type="PANTHER" id="PTHR45648">
    <property type="entry name" value="GDSL LIPASE/ACYLHYDROLASE FAMILY PROTEIN (AFU_ORTHOLOGUE AFUA_4G14700)"/>
    <property type="match status" value="1"/>
</dbReference>
<dbReference type="Gene3D" id="3.40.50.1110">
    <property type="entry name" value="SGNH hydrolase"/>
    <property type="match status" value="1"/>
</dbReference>
<keyword evidence="3" id="KW-0442">Lipid degradation</keyword>
<dbReference type="InterPro" id="IPR051058">
    <property type="entry name" value="GDSL_Est/Lipase"/>
</dbReference>
<evidence type="ECO:0000313" key="5">
    <source>
        <dbReference type="EMBL" id="KAK7360277.1"/>
    </source>
</evidence>
<comment type="caution">
    <text evidence="5">The sequence shown here is derived from an EMBL/GenBank/DDBJ whole genome shotgun (WGS) entry which is preliminary data.</text>
</comment>
<evidence type="ECO:0000256" key="4">
    <source>
        <dbReference type="SAM" id="SignalP"/>
    </source>
</evidence>
<keyword evidence="6" id="KW-1185">Reference proteome</keyword>
<proteinExistence type="inferred from homology"/>
<dbReference type="InterPro" id="IPR036514">
    <property type="entry name" value="SGNH_hydro_sf"/>
</dbReference>
<sequence length="379" mass="41819">MGKGLMILLFMIIAMFMGMVGSNLFGDIKPAVPAVFVFGDSTFDVGTNNFLNDSKATATQPFYGIDFPNKISTGRFSNGFNIADRIVQLLGFNASPPAYLYLLNNDTQNFNRDILKGVNFASGGSGILPKTGKQIYIDVVPMEDQIQQFTTIHGNMSQYVNESNAKAIINKSLFLVSVGSNDLFEFFYFNASKHPNNFTLVVEFMNNLASNYQVQLKNLINLGARKFGILSVPPIGCVPVLSAIANPKTHCLDQLNTLARFFYEEVVFMLKNLKSECPDIQYSLGDSLNITNSMVDNRASLHLDDVTSACCGNQTLNMNGLLEGVPCSPEANLCDNRSNFLFWDQYHPTDYVSQIAASKLYSGGNEFVTPMNFSLLVKS</sequence>
<dbReference type="GO" id="GO:0016788">
    <property type="term" value="F:hydrolase activity, acting on ester bonds"/>
    <property type="evidence" value="ECO:0007669"/>
    <property type="project" value="InterPro"/>
</dbReference>
<name>A0AAN9MXX8_CANGL</name>
<keyword evidence="4" id="KW-0732">Signal</keyword>
<feature type="signal peptide" evidence="4">
    <location>
        <begin position="1"/>
        <end position="21"/>
    </location>
</feature>
<organism evidence="5 6">
    <name type="scientific">Canavalia gladiata</name>
    <name type="common">Sword bean</name>
    <name type="synonym">Dolichos gladiatus</name>
    <dbReference type="NCBI Taxonomy" id="3824"/>
    <lineage>
        <taxon>Eukaryota</taxon>
        <taxon>Viridiplantae</taxon>
        <taxon>Streptophyta</taxon>
        <taxon>Embryophyta</taxon>
        <taxon>Tracheophyta</taxon>
        <taxon>Spermatophyta</taxon>
        <taxon>Magnoliopsida</taxon>
        <taxon>eudicotyledons</taxon>
        <taxon>Gunneridae</taxon>
        <taxon>Pentapetalae</taxon>
        <taxon>rosids</taxon>
        <taxon>fabids</taxon>
        <taxon>Fabales</taxon>
        <taxon>Fabaceae</taxon>
        <taxon>Papilionoideae</taxon>
        <taxon>50 kb inversion clade</taxon>
        <taxon>NPAAA clade</taxon>
        <taxon>indigoferoid/millettioid clade</taxon>
        <taxon>Phaseoleae</taxon>
        <taxon>Canavalia</taxon>
    </lineage>
</organism>
<dbReference type="CDD" id="cd01837">
    <property type="entry name" value="SGNH_plant_lipase_like"/>
    <property type="match status" value="1"/>
</dbReference>
<feature type="chain" id="PRO_5042971924" evidence="4">
    <location>
        <begin position="22"/>
        <end position="379"/>
    </location>
</feature>
<keyword evidence="3" id="KW-0443">Lipid metabolism</keyword>
<evidence type="ECO:0000256" key="1">
    <source>
        <dbReference type="ARBA" id="ARBA00008668"/>
    </source>
</evidence>
<dbReference type="InterPro" id="IPR001087">
    <property type="entry name" value="GDSL"/>
</dbReference>
<reference evidence="5 6" key="1">
    <citation type="submission" date="2024-01" db="EMBL/GenBank/DDBJ databases">
        <title>The genomes of 5 underutilized Papilionoideae crops provide insights into root nodulation and disease resistanc.</title>
        <authorList>
            <person name="Jiang F."/>
        </authorList>
    </citation>
    <scope>NUCLEOTIDE SEQUENCE [LARGE SCALE GENOMIC DNA]</scope>
    <source>
        <strain evidence="5">LVBAO_FW01</strain>
        <tissue evidence="5">Leaves</tissue>
    </source>
</reference>
<comment type="similarity">
    <text evidence="1">Belongs to the 'GDSL' lipolytic enzyme family.</text>
</comment>
<evidence type="ECO:0000256" key="3">
    <source>
        <dbReference type="ARBA" id="ARBA00022963"/>
    </source>
</evidence>
<dbReference type="EMBL" id="JAYMYQ010000001">
    <property type="protein sequence ID" value="KAK7360277.1"/>
    <property type="molecule type" value="Genomic_DNA"/>
</dbReference>
<dbReference type="Pfam" id="PF00657">
    <property type="entry name" value="Lipase_GDSL"/>
    <property type="match status" value="1"/>
</dbReference>
<protein>
    <submittedName>
        <fullName evidence="5">Uncharacterized protein</fullName>
    </submittedName>
</protein>
<dbReference type="AlphaFoldDB" id="A0AAN9MXX8"/>
<keyword evidence="2" id="KW-0378">Hydrolase</keyword>
<dbReference type="InterPro" id="IPR035669">
    <property type="entry name" value="SGNH_plant_lipase-like"/>
</dbReference>
<dbReference type="Proteomes" id="UP001367508">
    <property type="component" value="Unassembled WGS sequence"/>
</dbReference>
<evidence type="ECO:0000313" key="6">
    <source>
        <dbReference type="Proteomes" id="UP001367508"/>
    </source>
</evidence>